<reference evidence="1" key="1">
    <citation type="submission" date="2014-09" db="EMBL/GenBank/DDBJ databases">
        <authorList>
            <person name="Magalhaes I.L.F."/>
            <person name="Oliveira U."/>
            <person name="Santos F.R."/>
            <person name="Vidigal T.H.D.A."/>
            <person name="Brescovit A.D."/>
            <person name="Santos A.J."/>
        </authorList>
    </citation>
    <scope>NUCLEOTIDE SEQUENCE</scope>
    <source>
        <tissue evidence="1">Shoot tissue taken approximately 20 cm above the soil surface</tissue>
    </source>
</reference>
<sequence>MGFISNNKSDSKQTRDCRNRRIADIHTHTVLVSQNWMLQANKGYRWLLLLGMHKTGSQA</sequence>
<dbReference type="EMBL" id="GBRH01265909">
    <property type="protein sequence ID" value="JAD31986.1"/>
    <property type="molecule type" value="Transcribed_RNA"/>
</dbReference>
<evidence type="ECO:0000313" key="1">
    <source>
        <dbReference type="EMBL" id="JAD31986.1"/>
    </source>
</evidence>
<organism evidence="1">
    <name type="scientific">Arundo donax</name>
    <name type="common">Giant reed</name>
    <name type="synonym">Donax arundinaceus</name>
    <dbReference type="NCBI Taxonomy" id="35708"/>
    <lineage>
        <taxon>Eukaryota</taxon>
        <taxon>Viridiplantae</taxon>
        <taxon>Streptophyta</taxon>
        <taxon>Embryophyta</taxon>
        <taxon>Tracheophyta</taxon>
        <taxon>Spermatophyta</taxon>
        <taxon>Magnoliopsida</taxon>
        <taxon>Liliopsida</taxon>
        <taxon>Poales</taxon>
        <taxon>Poaceae</taxon>
        <taxon>PACMAD clade</taxon>
        <taxon>Arundinoideae</taxon>
        <taxon>Arundineae</taxon>
        <taxon>Arundo</taxon>
    </lineage>
</organism>
<dbReference type="AlphaFoldDB" id="A0A0A8YZJ3"/>
<name>A0A0A8YZJ3_ARUDO</name>
<accession>A0A0A8YZJ3</accession>
<protein>
    <submittedName>
        <fullName evidence="1">Uncharacterized protein</fullName>
    </submittedName>
</protein>
<proteinExistence type="predicted"/>
<reference evidence="1" key="2">
    <citation type="journal article" date="2015" name="Data Brief">
        <title>Shoot transcriptome of the giant reed, Arundo donax.</title>
        <authorList>
            <person name="Barrero R.A."/>
            <person name="Guerrero F.D."/>
            <person name="Moolhuijzen P."/>
            <person name="Goolsby J.A."/>
            <person name="Tidwell J."/>
            <person name="Bellgard S.E."/>
            <person name="Bellgard M.I."/>
        </authorList>
    </citation>
    <scope>NUCLEOTIDE SEQUENCE</scope>
    <source>
        <tissue evidence="1">Shoot tissue taken approximately 20 cm above the soil surface</tissue>
    </source>
</reference>